<evidence type="ECO:0008006" key="4">
    <source>
        <dbReference type="Google" id="ProtNLM"/>
    </source>
</evidence>
<dbReference type="Gene3D" id="1.20.1070.10">
    <property type="entry name" value="Rhodopsin 7-helix transmembrane proteins"/>
    <property type="match status" value="1"/>
</dbReference>
<evidence type="ECO:0000256" key="1">
    <source>
        <dbReference type="SAM" id="Phobius"/>
    </source>
</evidence>
<dbReference type="RefSeq" id="WP_052113928.1">
    <property type="nucleotide sequence ID" value="NZ_BJYK01000013.1"/>
</dbReference>
<gene>
    <name evidence="2" type="ORF">AFE02nite_32910</name>
</gene>
<feature type="transmembrane region" description="Helical" evidence="1">
    <location>
        <begin position="198"/>
        <end position="217"/>
    </location>
</feature>
<dbReference type="AlphaFoldDB" id="A0A511Z280"/>
<dbReference type="InterPro" id="IPR041113">
    <property type="entry name" value="Heliorhodopsin"/>
</dbReference>
<feature type="transmembrane region" description="Helical" evidence="1">
    <location>
        <begin position="132"/>
        <end position="151"/>
    </location>
</feature>
<dbReference type="Proteomes" id="UP000321484">
    <property type="component" value="Unassembled WGS sequence"/>
</dbReference>
<dbReference type="NCBIfam" id="NF038020">
    <property type="entry name" value="HeR"/>
    <property type="match status" value="1"/>
</dbReference>
<name>A0A511Z280_9CELL</name>
<accession>A0A511Z280</accession>
<organism evidence="2 3">
    <name type="scientific">Actinotalea fermentans</name>
    <dbReference type="NCBI Taxonomy" id="43671"/>
    <lineage>
        <taxon>Bacteria</taxon>
        <taxon>Bacillati</taxon>
        <taxon>Actinomycetota</taxon>
        <taxon>Actinomycetes</taxon>
        <taxon>Micrococcales</taxon>
        <taxon>Cellulomonadaceae</taxon>
        <taxon>Actinotalea</taxon>
    </lineage>
</organism>
<proteinExistence type="predicted"/>
<comment type="caution">
    <text evidence="2">The sequence shown here is derived from an EMBL/GenBank/DDBJ whole genome shotgun (WGS) entry which is preliminary data.</text>
</comment>
<keyword evidence="1" id="KW-0812">Transmembrane</keyword>
<protein>
    <recommendedName>
        <fullName evidence="4">Heliorhodopsin</fullName>
    </recommendedName>
</protein>
<keyword evidence="1" id="KW-0472">Membrane</keyword>
<feature type="transmembrane region" description="Helical" evidence="1">
    <location>
        <begin position="163"/>
        <end position="186"/>
    </location>
</feature>
<feature type="transmembrane region" description="Helical" evidence="1">
    <location>
        <begin position="20"/>
        <end position="40"/>
    </location>
</feature>
<dbReference type="OrthoDB" id="2042238at2"/>
<evidence type="ECO:0000313" key="3">
    <source>
        <dbReference type="Proteomes" id="UP000321484"/>
    </source>
</evidence>
<dbReference type="EMBL" id="BJYK01000013">
    <property type="protein sequence ID" value="GEN81557.1"/>
    <property type="molecule type" value="Genomic_DNA"/>
</dbReference>
<feature type="transmembrane region" description="Helical" evidence="1">
    <location>
        <begin position="70"/>
        <end position="88"/>
    </location>
</feature>
<reference evidence="2 3" key="1">
    <citation type="submission" date="2019-07" db="EMBL/GenBank/DDBJ databases">
        <title>Whole genome shotgun sequence of Actinotalea fermentans NBRC 105374.</title>
        <authorList>
            <person name="Hosoyama A."/>
            <person name="Uohara A."/>
            <person name="Ohji S."/>
            <person name="Ichikawa N."/>
        </authorList>
    </citation>
    <scope>NUCLEOTIDE SEQUENCE [LARGE SCALE GENOMIC DNA]</scope>
    <source>
        <strain evidence="2 3">NBRC 105374</strain>
    </source>
</reference>
<dbReference type="Pfam" id="PF18761">
    <property type="entry name" value="Heliorhodopsin"/>
    <property type="match status" value="1"/>
</dbReference>
<keyword evidence="3" id="KW-1185">Reference proteome</keyword>
<evidence type="ECO:0000313" key="2">
    <source>
        <dbReference type="EMBL" id="GEN81557.1"/>
    </source>
</evidence>
<feature type="transmembrane region" description="Helical" evidence="1">
    <location>
        <begin position="109"/>
        <end position="126"/>
    </location>
</feature>
<sequence>MATRETLVIPAERLRNLRRWNIGAGVLHAASAVAVVVLASDFTLPVTASYLDGPPGSDAFTTTTLWDVPLAWGVALFFVLSALAHAWVAGPGFRRYGTDLAQQRNDARWVEYSLSSSVMIWLIAQVCGIADVTALVAIFAVNACMILFGWLQEKYEVPGERGFLPFWFGCFAGAIPWLLILLVVVLRPGYEGTGEVPGFVYGIVVSLFVFFNIFAIVQWLQYKQVGRWKDYLVGERTYITLSLVAKSLLAWQVFAGTLAG</sequence>
<keyword evidence="1" id="KW-1133">Transmembrane helix</keyword>